<comment type="similarity">
    <text evidence="1">Belongs to the short-chain dehydrogenases/reductases (SDR) family.</text>
</comment>
<dbReference type="PRINTS" id="PR00081">
    <property type="entry name" value="GDHRDH"/>
</dbReference>
<name>A0ABT8SJJ1_9CAUL</name>
<gene>
    <name evidence="3" type="ORF">Q0812_01830</name>
</gene>
<keyword evidence="2" id="KW-0560">Oxidoreductase</keyword>
<proteinExistence type="inferred from homology"/>
<protein>
    <submittedName>
        <fullName evidence="3">SDR family oxidoreductase</fullName>
    </submittedName>
</protein>
<dbReference type="SUPFAM" id="SSF51735">
    <property type="entry name" value="NAD(P)-binding Rossmann-fold domains"/>
    <property type="match status" value="1"/>
</dbReference>
<keyword evidence="4" id="KW-1185">Reference proteome</keyword>
<dbReference type="InterPro" id="IPR002347">
    <property type="entry name" value="SDR_fam"/>
</dbReference>
<sequence length="249" mass="26122">MAPAALVTGGARRIGRAICEALAADGWDVAVHYRGSSTEAEALVRQLSSQGVRARAVQADLAGDDAPEALVAAATEALGPLGLLVNNVSVFEDDRFGALDPAAWDRHFAVNLKVPVFLAQAFAAQALPGASIVNVLDQRVLRPNPQFFSYSLTKAALWQATRTMAQALAPRGVRVNGVGPGPTLQSIHQDAADFAREAQGTLLGRAVEPRQIAEAVLYLAAADAVTGQMIAIDSGQHLGWKTPDIIEDA</sequence>
<reference evidence="3" key="1">
    <citation type="submission" date="2023-07" db="EMBL/GenBank/DDBJ databases">
        <title>Brevundimonas soil sp. nov., isolated from the soil of chemical plant.</title>
        <authorList>
            <person name="Wu N."/>
        </authorList>
    </citation>
    <scope>NUCLEOTIDE SEQUENCE</scope>
    <source>
        <strain evidence="3">XZ-24</strain>
    </source>
</reference>
<evidence type="ECO:0000313" key="3">
    <source>
        <dbReference type="EMBL" id="MDO1558169.1"/>
    </source>
</evidence>
<dbReference type="PANTHER" id="PTHR43639:SF1">
    <property type="entry name" value="SHORT-CHAIN DEHYDROGENASE_REDUCTASE FAMILY PROTEIN"/>
    <property type="match status" value="1"/>
</dbReference>
<dbReference type="NCBIfam" id="NF006597">
    <property type="entry name" value="PRK09134.1"/>
    <property type="match status" value="1"/>
</dbReference>
<dbReference type="RefSeq" id="WP_302108590.1">
    <property type="nucleotide sequence ID" value="NZ_JAUKTR010000001.1"/>
</dbReference>
<comment type="caution">
    <text evidence="3">The sequence shown here is derived from an EMBL/GenBank/DDBJ whole genome shotgun (WGS) entry which is preliminary data.</text>
</comment>
<dbReference type="PANTHER" id="PTHR43639">
    <property type="entry name" value="OXIDOREDUCTASE, SHORT-CHAIN DEHYDROGENASE/REDUCTASE FAMILY (AFU_ORTHOLOGUE AFUA_5G02870)"/>
    <property type="match status" value="1"/>
</dbReference>
<evidence type="ECO:0000256" key="2">
    <source>
        <dbReference type="ARBA" id="ARBA00023002"/>
    </source>
</evidence>
<dbReference type="InterPro" id="IPR036291">
    <property type="entry name" value="NAD(P)-bd_dom_sf"/>
</dbReference>
<organism evidence="3 4">
    <name type="scientific">Peiella sedimenti</name>
    <dbReference type="NCBI Taxonomy" id="3061083"/>
    <lineage>
        <taxon>Bacteria</taxon>
        <taxon>Pseudomonadati</taxon>
        <taxon>Pseudomonadota</taxon>
        <taxon>Alphaproteobacteria</taxon>
        <taxon>Caulobacterales</taxon>
        <taxon>Caulobacteraceae</taxon>
        <taxon>Peiella</taxon>
    </lineage>
</organism>
<dbReference type="Pfam" id="PF13561">
    <property type="entry name" value="adh_short_C2"/>
    <property type="match status" value="1"/>
</dbReference>
<dbReference type="EMBL" id="JAUKTR010000001">
    <property type="protein sequence ID" value="MDO1558169.1"/>
    <property type="molecule type" value="Genomic_DNA"/>
</dbReference>
<dbReference type="Proteomes" id="UP001169063">
    <property type="component" value="Unassembled WGS sequence"/>
</dbReference>
<dbReference type="Gene3D" id="3.40.50.720">
    <property type="entry name" value="NAD(P)-binding Rossmann-like Domain"/>
    <property type="match status" value="1"/>
</dbReference>
<evidence type="ECO:0000313" key="4">
    <source>
        <dbReference type="Proteomes" id="UP001169063"/>
    </source>
</evidence>
<accession>A0ABT8SJJ1</accession>
<evidence type="ECO:0000256" key="1">
    <source>
        <dbReference type="ARBA" id="ARBA00006484"/>
    </source>
</evidence>